<dbReference type="Proteomes" id="UP000298284">
    <property type="component" value="Unassembled WGS sequence"/>
</dbReference>
<keyword evidence="3" id="KW-1185">Reference proteome</keyword>
<evidence type="ECO:0000313" key="3">
    <source>
        <dbReference type="Proteomes" id="UP000298284"/>
    </source>
</evidence>
<dbReference type="Pfam" id="PF18746">
    <property type="entry name" value="aGPT-Pplase3"/>
    <property type="match status" value="1"/>
</dbReference>
<evidence type="ECO:0000313" key="2">
    <source>
        <dbReference type="EMBL" id="TGD78229.1"/>
    </source>
</evidence>
<comment type="caution">
    <text evidence="2">The sequence shown here is derived from an EMBL/GenBank/DDBJ whole genome shotgun (WGS) entry which is preliminary data.</text>
</comment>
<feature type="domain" description="Alpha-glutamyl/putrescinyl thymine pyrophosphorylase clade 3" evidence="1">
    <location>
        <begin position="32"/>
        <end position="310"/>
    </location>
</feature>
<protein>
    <recommendedName>
        <fullName evidence="1">Alpha-glutamyl/putrescinyl thymine pyrophosphorylase clade 3 domain-containing protein</fullName>
    </recommendedName>
</protein>
<gene>
    <name evidence="2" type="ORF">EU557_19140</name>
</gene>
<proteinExistence type="predicted"/>
<name>A0A4Z0MFH9_9BACT</name>
<dbReference type="RefSeq" id="WP_135532094.1">
    <property type="nucleotide sequence ID" value="NZ_SRKZ01000006.1"/>
</dbReference>
<organism evidence="2 3">
    <name type="scientific">Hymenobacter wooponensis</name>
    <dbReference type="NCBI Taxonomy" id="1525360"/>
    <lineage>
        <taxon>Bacteria</taxon>
        <taxon>Pseudomonadati</taxon>
        <taxon>Bacteroidota</taxon>
        <taxon>Cytophagia</taxon>
        <taxon>Cytophagales</taxon>
        <taxon>Hymenobacteraceae</taxon>
        <taxon>Hymenobacter</taxon>
    </lineage>
</organism>
<sequence>MRLKDKSLANELREKLTSFSHKPLLGIQSSEKLNCLIGQLVDSVRRVKYVTTILRRDVTDAVADPNSIAFDPIKAAVWHITHGDVNEAFWLSFLSVHFGKHKDSEWNLAKAVYGALGSSRIWTWNKVSTDLEAFLLWLAENADQIKAQGSFGNHRKYESISPRRAHGTADTIAGYIRWVGDDADHRSLVQRAITEAGDNPRELFKYLYKSMSSVPRFGRIAKFDFLSLLGKLQLMPIEPDSTYMNEATGPLRGARLLFDDDLNSTSSPNALNAVLHQLEAHLGLPFGMQVLEDAICNWQKSPAHYHHFRG</sequence>
<dbReference type="AlphaFoldDB" id="A0A4Z0MFH9"/>
<dbReference type="EMBL" id="SRKZ01000006">
    <property type="protein sequence ID" value="TGD78229.1"/>
    <property type="molecule type" value="Genomic_DNA"/>
</dbReference>
<dbReference type="InterPro" id="IPR041271">
    <property type="entry name" value="AGPT-Pplase3"/>
</dbReference>
<evidence type="ECO:0000259" key="1">
    <source>
        <dbReference type="Pfam" id="PF18746"/>
    </source>
</evidence>
<dbReference type="OrthoDB" id="965955at2"/>
<accession>A0A4Z0MFH9</accession>
<reference evidence="2 3" key="1">
    <citation type="submission" date="2019-04" db="EMBL/GenBank/DDBJ databases">
        <authorList>
            <person name="Feng G."/>
            <person name="Zhang J."/>
            <person name="Zhu H."/>
        </authorList>
    </citation>
    <scope>NUCLEOTIDE SEQUENCE [LARGE SCALE GENOMIC DNA]</scope>
    <source>
        <strain evidence="2 3">JCM 19491</strain>
    </source>
</reference>